<feature type="signal peptide" evidence="6">
    <location>
        <begin position="1"/>
        <end position="22"/>
    </location>
</feature>
<feature type="chain" id="PRO_5017291987" evidence="6">
    <location>
        <begin position="23"/>
        <end position="269"/>
    </location>
</feature>
<dbReference type="Pfam" id="PF00089">
    <property type="entry name" value="Trypsin"/>
    <property type="match status" value="1"/>
</dbReference>
<dbReference type="InterPro" id="IPR009003">
    <property type="entry name" value="Peptidase_S1_PA"/>
</dbReference>
<dbReference type="CDD" id="cd00190">
    <property type="entry name" value="Tryp_SPc"/>
    <property type="match status" value="1"/>
</dbReference>
<protein>
    <submittedName>
        <fullName evidence="8">Testisin-like</fullName>
    </submittedName>
</protein>
<evidence type="ECO:0000256" key="3">
    <source>
        <dbReference type="ARBA" id="ARBA00022801"/>
    </source>
</evidence>
<dbReference type="InterPro" id="IPR001254">
    <property type="entry name" value="Trypsin_dom"/>
</dbReference>
<accession>A0A3B4H314</accession>
<dbReference type="GO" id="GO:0004252">
    <property type="term" value="F:serine-type endopeptidase activity"/>
    <property type="evidence" value="ECO:0007669"/>
    <property type="project" value="InterPro"/>
</dbReference>
<dbReference type="AlphaFoldDB" id="A0A3B4H314"/>
<keyword evidence="1 5" id="KW-0645">Protease</keyword>
<evidence type="ECO:0000256" key="1">
    <source>
        <dbReference type="ARBA" id="ARBA00022670"/>
    </source>
</evidence>
<dbReference type="PROSITE" id="PS50240">
    <property type="entry name" value="TRYPSIN_DOM"/>
    <property type="match status" value="1"/>
</dbReference>
<dbReference type="InterPro" id="IPR018114">
    <property type="entry name" value="TRYPSIN_HIS"/>
</dbReference>
<dbReference type="SMART" id="SM00020">
    <property type="entry name" value="Tryp_SPc"/>
    <property type="match status" value="1"/>
</dbReference>
<dbReference type="Ensembl" id="ENSPNYT00000028653.1">
    <property type="protein sequence ID" value="ENSPNYP00000027968.1"/>
    <property type="gene ID" value="ENSPNYG00000020635.1"/>
</dbReference>
<dbReference type="PANTHER" id="PTHR24253:SF171">
    <property type="entry name" value="SERINE PROTEASE 56-LIKE"/>
    <property type="match status" value="1"/>
</dbReference>
<evidence type="ECO:0000256" key="6">
    <source>
        <dbReference type="SAM" id="SignalP"/>
    </source>
</evidence>
<dbReference type="FunFam" id="2.40.10.10:FF:000024">
    <property type="entry name" value="Serine protease 53"/>
    <property type="match status" value="1"/>
</dbReference>
<proteinExistence type="predicted"/>
<evidence type="ECO:0000259" key="7">
    <source>
        <dbReference type="PROSITE" id="PS50240"/>
    </source>
</evidence>
<keyword evidence="4" id="KW-1015">Disulfide bond</keyword>
<evidence type="ECO:0000256" key="2">
    <source>
        <dbReference type="ARBA" id="ARBA00022729"/>
    </source>
</evidence>
<reference evidence="8" key="1">
    <citation type="submission" date="2023-09" db="UniProtKB">
        <authorList>
            <consortium name="Ensembl"/>
        </authorList>
    </citation>
    <scope>IDENTIFICATION</scope>
</reference>
<name>A0A3B4H314_9CICH</name>
<dbReference type="PANTHER" id="PTHR24253">
    <property type="entry name" value="TRANSMEMBRANE PROTEASE SERINE"/>
    <property type="match status" value="1"/>
</dbReference>
<dbReference type="PRINTS" id="PR00722">
    <property type="entry name" value="CHYMOTRYPSIN"/>
</dbReference>
<dbReference type="PROSITE" id="PS00134">
    <property type="entry name" value="TRYPSIN_HIS"/>
    <property type="match status" value="1"/>
</dbReference>
<evidence type="ECO:0000256" key="5">
    <source>
        <dbReference type="RuleBase" id="RU363034"/>
    </source>
</evidence>
<feature type="domain" description="Peptidase S1" evidence="7">
    <location>
        <begin position="24"/>
        <end position="244"/>
    </location>
</feature>
<keyword evidence="5" id="KW-0720">Serine protease</keyword>
<keyword evidence="2 6" id="KW-0732">Signal</keyword>
<dbReference type="InterPro" id="IPR043504">
    <property type="entry name" value="Peptidase_S1_PA_chymotrypsin"/>
</dbReference>
<sequence>RGKKLTGTILVLGLCGTAPLNGRIVGGEDAPPGYWPWQVSVQLRGKHFCGGSLINKEWVMSAAHCFSGPSGWTVSLGLQSLQGANPNKVSRNVVKIILHPNYDSKTYDNDITLLRLSSPVRFTDYIRPVCLAASGSVFNNGTDSWVTGWGAVKEGGEAVVGVSVFMCSVVHWFVCKQQHDLCWCSDVSSSSLQGDSGGPMVSKQGSVWVQSGIVSFGSGCARPNLPGVYSRVSRYQSWIKSRIRSNRPGFVQFISSGLDPDSSYTCPGL</sequence>
<organism evidence="8">
    <name type="scientific">Pundamilia nyererei</name>
    <dbReference type="NCBI Taxonomy" id="303518"/>
    <lineage>
        <taxon>Eukaryota</taxon>
        <taxon>Metazoa</taxon>
        <taxon>Chordata</taxon>
        <taxon>Craniata</taxon>
        <taxon>Vertebrata</taxon>
        <taxon>Euteleostomi</taxon>
        <taxon>Actinopterygii</taxon>
        <taxon>Neopterygii</taxon>
        <taxon>Teleostei</taxon>
        <taxon>Neoteleostei</taxon>
        <taxon>Acanthomorphata</taxon>
        <taxon>Ovalentaria</taxon>
        <taxon>Cichlomorphae</taxon>
        <taxon>Cichliformes</taxon>
        <taxon>Cichlidae</taxon>
        <taxon>African cichlids</taxon>
        <taxon>Pseudocrenilabrinae</taxon>
        <taxon>Haplochromini</taxon>
        <taxon>Pundamilia</taxon>
    </lineage>
</organism>
<dbReference type="GeneTree" id="ENSGT00940000163852"/>
<dbReference type="InterPro" id="IPR001314">
    <property type="entry name" value="Peptidase_S1A"/>
</dbReference>
<dbReference type="Gene3D" id="2.40.10.10">
    <property type="entry name" value="Trypsin-like serine proteases"/>
    <property type="match status" value="1"/>
</dbReference>
<evidence type="ECO:0000313" key="8">
    <source>
        <dbReference type="Ensembl" id="ENSPNYP00000027968.1"/>
    </source>
</evidence>
<dbReference type="InterPro" id="IPR033116">
    <property type="entry name" value="TRYPSIN_SER"/>
</dbReference>
<dbReference type="SUPFAM" id="SSF50494">
    <property type="entry name" value="Trypsin-like serine proteases"/>
    <property type="match status" value="1"/>
</dbReference>
<dbReference type="GO" id="GO:0006508">
    <property type="term" value="P:proteolysis"/>
    <property type="evidence" value="ECO:0007669"/>
    <property type="project" value="UniProtKB-KW"/>
</dbReference>
<evidence type="ECO:0000256" key="4">
    <source>
        <dbReference type="ARBA" id="ARBA00023157"/>
    </source>
</evidence>
<dbReference type="PROSITE" id="PS00135">
    <property type="entry name" value="TRYPSIN_SER"/>
    <property type="match status" value="1"/>
</dbReference>
<keyword evidence="3 5" id="KW-0378">Hydrolase</keyword>